<dbReference type="RefSeq" id="WP_176978189.1">
    <property type="nucleotide sequence ID" value="NZ_JABZEO010000024.1"/>
</dbReference>
<dbReference type="Gene3D" id="2.60.40.3760">
    <property type="match status" value="1"/>
</dbReference>
<dbReference type="Pfam" id="PF08481">
    <property type="entry name" value="GBS_Bsp-like"/>
    <property type="match status" value="1"/>
</dbReference>
<gene>
    <name evidence="3" type="ORF">HW932_19795</name>
</gene>
<dbReference type="InterPro" id="IPR003961">
    <property type="entry name" value="FN3_dom"/>
</dbReference>
<evidence type="ECO:0000256" key="1">
    <source>
        <dbReference type="SAM" id="MobiDB-lite"/>
    </source>
</evidence>
<evidence type="ECO:0000313" key="4">
    <source>
        <dbReference type="Proteomes" id="UP000592294"/>
    </source>
</evidence>
<sequence>MSGTSCSANLAAPSSLSATDGTVSNGIDITWGSVSGASSYLLQQRKQGTSSWSTLYSGAATSYNWTGLSDESVYEFQVQASNVLGSGSFSAIETGFIRKLIDPRFISQSGIPSKIGIGQSFSYTQTWSNDGSETWTAGGSYGTSPFNPSDTSVWNQGFTAFTSSASTNGTVTTSLSATAPSTPGIYPLQRVFTKGGVEYGAASTSVSIVVMDTPKCSGVTANTTTFYNKDNTVTVTISGALANSVESAFVRVWSDANGTDDVRDYTATSLGSGNWRATVPLNNHADFGAIQIQAWVGSTVFPEVSCASTSVNYVELPIPQFTLTPTLGSFTDESIQGFVVDRANGLFAKGVVTLGDAFNTLKTKIEVRNAGDVVVATVGNVTAGAESNLTTNHTSGDAWTMASGSIRVTYADTDTASQGKELIVPIRWRVAPMLMDVGLTYGERLPLAATASVHRGGSYSQESHGAFAARLERHPSGAAVAPEQAVNAGLSLFDSGLDYATLYNAPLVAVMRALPPDGVTLLSAIEFRSTTVTPPVLPPATVDATDGTREDDVEITWPALAPGNDFKYRVYRDGTEITDSALGVSGTSLIDEPPERGKNYTYAVRSILGGNTSAQATEDTGFVPLCRAARLIGASLNADMSAINGLIERWDCLEGLEATQAINAGSAQPLPLPGPGEYRGFSIPLSLSLPDGSHVLKLGLESVGVSINASRTYDVPFTLDRASITFNNLSILYNGAAAADGLTADSIGRFGIRMTGGSGIGFAEHVGDGSGSDSEIGPGEDPGEGELPD</sequence>
<reference evidence="3 4" key="1">
    <citation type="submission" date="2020-06" db="EMBL/GenBank/DDBJ databases">
        <title>Whole-genome sequence of Allochromatium humboldtianum DSM 21881, type strain.</title>
        <authorList>
            <person name="Kyndt J.A."/>
            <person name="Meyer T.E."/>
        </authorList>
    </citation>
    <scope>NUCLEOTIDE SEQUENCE [LARGE SCALE GENOMIC DNA]</scope>
    <source>
        <strain evidence="3 4">DSM 21881</strain>
    </source>
</reference>
<dbReference type="SMART" id="SM00060">
    <property type="entry name" value="FN3"/>
    <property type="match status" value="2"/>
</dbReference>
<organism evidence="3 4">
    <name type="scientific">Allochromatium humboldtianum</name>
    <dbReference type="NCBI Taxonomy" id="504901"/>
    <lineage>
        <taxon>Bacteria</taxon>
        <taxon>Pseudomonadati</taxon>
        <taxon>Pseudomonadota</taxon>
        <taxon>Gammaproteobacteria</taxon>
        <taxon>Chromatiales</taxon>
        <taxon>Chromatiaceae</taxon>
        <taxon>Allochromatium</taxon>
    </lineage>
</organism>
<dbReference type="Gene3D" id="2.60.40.10">
    <property type="entry name" value="Immunoglobulins"/>
    <property type="match status" value="3"/>
</dbReference>
<dbReference type="EMBL" id="JABZEO010000024">
    <property type="protein sequence ID" value="NVZ11497.1"/>
    <property type="molecule type" value="Genomic_DNA"/>
</dbReference>
<evidence type="ECO:0000259" key="2">
    <source>
        <dbReference type="PROSITE" id="PS50853"/>
    </source>
</evidence>
<feature type="region of interest" description="Disordered" evidence="1">
    <location>
        <begin position="763"/>
        <end position="789"/>
    </location>
</feature>
<feature type="domain" description="Fibronectin type-III" evidence="2">
    <location>
        <begin position="12"/>
        <end position="104"/>
    </location>
</feature>
<dbReference type="InterPro" id="IPR013688">
    <property type="entry name" value="GBS_Bsp-like"/>
</dbReference>
<dbReference type="AlphaFoldDB" id="A0A850RJ28"/>
<dbReference type="InterPro" id="IPR013783">
    <property type="entry name" value="Ig-like_fold"/>
</dbReference>
<protein>
    <submittedName>
        <fullName evidence="3">GBS Bsp-like repeat-containing protein</fullName>
    </submittedName>
</protein>
<dbReference type="InterPro" id="IPR036116">
    <property type="entry name" value="FN3_sf"/>
</dbReference>
<dbReference type="Proteomes" id="UP000592294">
    <property type="component" value="Unassembled WGS sequence"/>
</dbReference>
<dbReference type="Pfam" id="PF00041">
    <property type="entry name" value="fn3"/>
    <property type="match status" value="1"/>
</dbReference>
<accession>A0A850RJ28</accession>
<dbReference type="SUPFAM" id="SSF49265">
    <property type="entry name" value="Fibronectin type III"/>
    <property type="match status" value="1"/>
</dbReference>
<keyword evidence="4" id="KW-1185">Reference proteome</keyword>
<dbReference type="PROSITE" id="PS50853">
    <property type="entry name" value="FN3"/>
    <property type="match status" value="1"/>
</dbReference>
<name>A0A850RJ28_9GAMM</name>
<proteinExistence type="predicted"/>
<dbReference type="CDD" id="cd00063">
    <property type="entry name" value="FN3"/>
    <property type="match status" value="1"/>
</dbReference>
<comment type="caution">
    <text evidence="3">The sequence shown here is derived from an EMBL/GenBank/DDBJ whole genome shotgun (WGS) entry which is preliminary data.</text>
</comment>
<evidence type="ECO:0000313" key="3">
    <source>
        <dbReference type="EMBL" id="NVZ11497.1"/>
    </source>
</evidence>